<name>A0A9K3J7M4_HELAN</name>
<comment type="caution">
    <text evidence="2">The sequence shown here is derived from an EMBL/GenBank/DDBJ whole genome shotgun (WGS) entry which is preliminary data.</text>
</comment>
<organism evidence="2 3">
    <name type="scientific">Helianthus annuus</name>
    <name type="common">Common sunflower</name>
    <dbReference type="NCBI Taxonomy" id="4232"/>
    <lineage>
        <taxon>Eukaryota</taxon>
        <taxon>Viridiplantae</taxon>
        <taxon>Streptophyta</taxon>
        <taxon>Embryophyta</taxon>
        <taxon>Tracheophyta</taxon>
        <taxon>Spermatophyta</taxon>
        <taxon>Magnoliopsida</taxon>
        <taxon>eudicotyledons</taxon>
        <taxon>Gunneridae</taxon>
        <taxon>Pentapetalae</taxon>
        <taxon>asterids</taxon>
        <taxon>campanulids</taxon>
        <taxon>Asterales</taxon>
        <taxon>Asteraceae</taxon>
        <taxon>Asteroideae</taxon>
        <taxon>Heliantheae alliance</taxon>
        <taxon>Heliantheae</taxon>
        <taxon>Helianthus</taxon>
    </lineage>
</organism>
<reference evidence="2" key="1">
    <citation type="journal article" date="2017" name="Nature">
        <title>The sunflower genome provides insights into oil metabolism, flowering and Asterid evolution.</title>
        <authorList>
            <person name="Badouin H."/>
            <person name="Gouzy J."/>
            <person name="Grassa C.J."/>
            <person name="Murat F."/>
            <person name="Staton S.E."/>
            <person name="Cottret L."/>
            <person name="Lelandais-Briere C."/>
            <person name="Owens G.L."/>
            <person name="Carrere S."/>
            <person name="Mayjonade B."/>
            <person name="Legrand L."/>
            <person name="Gill N."/>
            <person name="Kane N.C."/>
            <person name="Bowers J.E."/>
            <person name="Hubner S."/>
            <person name="Bellec A."/>
            <person name="Berard A."/>
            <person name="Berges H."/>
            <person name="Blanchet N."/>
            <person name="Boniface M.C."/>
            <person name="Brunel D."/>
            <person name="Catrice O."/>
            <person name="Chaidir N."/>
            <person name="Claudel C."/>
            <person name="Donnadieu C."/>
            <person name="Faraut T."/>
            <person name="Fievet G."/>
            <person name="Helmstetter N."/>
            <person name="King M."/>
            <person name="Knapp S.J."/>
            <person name="Lai Z."/>
            <person name="Le Paslier M.C."/>
            <person name="Lippi Y."/>
            <person name="Lorenzon L."/>
            <person name="Mandel J.R."/>
            <person name="Marage G."/>
            <person name="Marchand G."/>
            <person name="Marquand E."/>
            <person name="Bret-Mestries E."/>
            <person name="Morien E."/>
            <person name="Nambeesan S."/>
            <person name="Nguyen T."/>
            <person name="Pegot-Espagnet P."/>
            <person name="Pouilly N."/>
            <person name="Raftis F."/>
            <person name="Sallet E."/>
            <person name="Schiex T."/>
            <person name="Thomas J."/>
            <person name="Vandecasteele C."/>
            <person name="Vares D."/>
            <person name="Vear F."/>
            <person name="Vautrin S."/>
            <person name="Crespi M."/>
            <person name="Mangin B."/>
            <person name="Burke J.M."/>
            <person name="Salse J."/>
            <person name="Munos S."/>
            <person name="Vincourt P."/>
            <person name="Rieseberg L.H."/>
            <person name="Langlade N.B."/>
        </authorList>
    </citation>
    <scope>NUCLEOTIDE SEQUENCE</scope>
    <source>
        <tissue evidence="2">Leaves</tissue>
    </source>
</reference>
<dbReference type="AlphaFoldDB" id="A0A9K3J7M4"/>
<feature type="coiled-coil region" evidence="1">
    <location>
        <begin position="59"/>
        <end position="86"/>
    </location>
</feature>
<keyword evidence="1" id="KW-0175">Coiled coil</keyword>
<sequence length="113" mass="13173">MKFVACRDWFLNSFTPGEVIRQRARTHDGLYQAYVVGEANTRAANHQIVREWHTMVRERSDWERYCDRLLREAKDFEKQKAAFVEEKVARVLGSRSNEAARVLGASFALPRIS</sequence>
<dbReference type="Gramene" id="mRNA:HanXRQr2_Chr04g0162331">
    <property type="protein sequence ID" value="CDS:HanXRQr2_Chr04g0162331.1"/>
    <property type="gene ID" value="HanXRQr2_Chr04g0162331"/>
</dbReference>
<reference evidence="2" key="2">
    <citation type="submission" date="2020-06" db="EMBL/GenBank/DDBJ databases">
        <title>Helianthus annuus Genome sequencing and assembly Release 2.</title>
        <authorList>
            <person name="Gouzy J."/>
            <person name="Langlade N."/>
            <person name="Munos S."/>
        </authorList>
    </citation>
    <scope>NUCLEOTIDE SEQUENCE</scope>
    <source>
        <tissue evidence="2">Leaves</tissue>
    </source>
</reference>
<accession>A0A9K3J7M4</accession>
<proteinExistence type="predicted"/>
<evidence type="ECO:0000256" key="1">
    <source>
        <dbReference type="SAM" id="Coils"/>
    </source>
</evidence>
<protein>
    <submittedName>
        <fullName evidence="2">Uncharacterized protein</fullName>
    </submittedName>
</protein>
<dbReference type="Proteomes" id="UP000215914">
    <property type="component" value="Unassembled WGS sequence"/>
</dbReference>
<dbReference type="EMBL" id="MNCJ02000319">
    <property type="protein sequence ID" value="KAF5809851.1"/>
    <property type="molecule type" value="Genomic_DNA"/>
</dbReference>
<gene>
    <name evidence="2" type="ORF">HanXRQr2_Chr04g0162331</name>
</gene>
<evidence type="ECO:0000313" key="2">
    <source>
        <dbReference type="EMBL" id="KAF5809851.1"/>
    </source>
</evidence>
<keyword evidence="3" id="KW-1185">Reference proteome</keyword>
<evidence type="ECO:0000313" key="3">
    <source>
        <dbReference type="Proteomes" id="UP000215914"/>
    </source>
</evidence>